<name>A0A518H493_9BACT</name>
<dbReference type="GO" id="GO:0008170">
    <property type="term" value="F:N-methyltransferase activity"/>
    <property type="evidence" value="ECO:0007669"/>
    <property type="project" value="InterPro"/>
</dbReference>
<sequence>MATAPSNRKTTLNGVTLKATKPVYEPVLELPPLPADQYDALRQNVALNGVLVPILVDSDGPRRKIIDGNNRKQVGRLALPRQPVRLIGADGQPPSDRPSALLVEDLILILDHLLAPGDAVRKQGDRELGKVHLVLAEADDVRRLGVSGCGLHAFDLTQWWAIDAMPLAGTSRKQSLMRSSVKFCVWLGPPECYRNQDNVLWTPSETTSARNRADMAMRTSSIGRTYRNGRIAGAADERGGTTPFNLLPVAVGAQGSTGGHPAATPDDVAAWWCRYLLPEGGVLLDPFCGSGTMLQAALDHGASRAVGIEKEARYLEIARRRISGG</sequence>
<dbReference type="GO" id="GO:0032259">
    <property type="term" value="P:methylation"/>
    <property type="evidence" value="ECO:0007669"/>
    <property type="project" value="UniProtKB-KW"/>
</dbReference>
<evidence type="ECO:0000256" key="1">
    <source>
        <dbReference type="ARBA" id="ARBA00022603"/>
    </source>
</evidence>
<feature type="domain" description="DNA methylase N-4/N-6" evidence="4">
    <location>
        <begin position="184"/>
        <end position="319"/>
    </location>
</feature>
<dbReference type="InterPro" id="IPR002941">
    <property type="entry name" value="DNA_methylase_N4/N6"/>
</dbReference>
<gene>
    <name evidence="5" type="ORF">ElP_35740</name>
</gene>
<keyword evidence="2" id="KW-0808">Transferase</keyword>
<evidence type="ECO:0000256" key="2">
    <source>
        <dbReference type="ARBA" id="ARBA00022679"/>
    </source>
</evidence>
<protein>
    <recommendedName>
        <fullName evidence="3">Methyltransferase</fullName>
        <ecNumber evidence="3">2.1.1.-</ecNumber>
    </recommendedName>
</protein>
<evidence type="ECO:0000313" key="5">
    <source>
        <dbReference type="EMBL" id="QDV35670.1"/>
    </source>
</evidence>
<evidence type="ECO:0000259" key="4">
    <source>
        <dbReference type="Pfam" id="PF01555"/>
    </source>
</evidence>
<comment type="similarity">
    <text evidence="3">Belongs to the N(4)/N(6)-methyltransferase family.</text>
</comment>
<dbReference type="PRINTS" id="PR00508">
    <property type="entry name" value="S21N4MTFRASE"/>
</dbReference>
<evidence type="ECO:0000256" key="3">
    <source>
        <dbReference type="RuleBase" id="RU362026"/>
    </source>
</evidence>
<dbReference type="GO" id="GO:0003677">
    <property type="term" value="F:DNA binding"/>
    <property type="evidence" value="ECO:0007669"/>
    <property type="project" value="InterPro"/>
</dbReference>
<dbReference type="RefSeq" id="WP_145271397.1">
    <property type="nucleotide sequence ID" value="NZ_CP036426.1"/>
</dbReference>
<dbReference type="Gene3D" id="3.40.50.150">
    <property type="entry name" value="Vaccinia Virus protein VP39"/>
    <property type="match status" value="1"/>
</dbReference>
<dbReference type="EC" id="2.1.1.-" evidence="3"/>
<dbReference type="CDD" id="cd02440">
    <property type="entry name" value="AdoMet_MTases"/>
    <property type="match status" value="1"/>
</dbReference>
<dbReference type="Pfam" id="PF01555">
    <property type="entry name" value="N6_N4_Mtase"/>
    <property type="match status" value="1"/>
</dbReference>
<keyword evidence="1 5" id="KW-0489">Methyltransferase</keyword>
<dbReference type="InterPro" id="IPR029063">
    <property type="entry name" value="SAM-dependent_MTases_sf"/>
</dbReference>
<reference evidence="5 6" key="1">
    <citation type="submission" date="2019-02" db="EMBL/GenBank/DDBJ databases">
        <title>Deep-cultivation of Planctomycetes and their phenomic and genomic characterization uncovers novel biology.</title>
        <authorList>
            <person name="Wiegand S."/>
            <person name="Jogler M."/>
            <person name="Boedeker C."/>
            <person name="Pinto D."/>
            <person name="Vollmers J."/>
            <person name="Rivas-Marin E."/>
            <person name="Kohn T."/>
            <person name="Peeters S.H."/>
            <person name="Heuer A."/>
            <person name="Rast P."/>
            <person name="Oberbeckmann S."/>
            <person name="Bunk B."/>
            <person name="Jeske O."/>
            <person name="Meyerdierks A."/>
            <person name="Storesund J.E."/>
            <person name="Kallscheuer N."/>
            <person name="Luecker S."/>
            <person name="Lage O.M."/>
            <person name="Pohl T."/>
            <person name="Merkel B.J."/>
            <person name="Hornburger P."/>
            <person name="Mueller R.-W."/>
            <person name="Bruemmer F."/>
            <person name="Labrenz M."/>
            <person name="Spormann A.M."/>
            <person name="Op den Camp H."/>
            <person name="Overmann J."/>
            <person name="Amann R."/>
            <person name="Jetten M.S.M."/>
            <person name="Mascher T."/>
            <person name="Medema M.H."/>
            <person name="Devos D.P."/>
            <person name="Kaster A.-K."/>
            <person name="Ovreas L."/>
            <person name="Rohde M."/>
            <person name="Galperin M.Y."/>
            <person name="Jogler C."/>
        </authorList>
    </citation>
    <scope>NUCLEOTIDE SEQUENCE [LARGE SCALE GENOMIC DNA]</scope>
    <source>
        <strain evidence="5 6">ElP</strain>
    </source>
</reference>
<keyword evidence="6" id="KW-1185">Reference proteome</keyword>
<accession>A0A518H493</accession>
<evidence type="ECO:0000313" key="6">
    <source>
        <dbReference type="Proteomes" id="UP000317835"/>
    </source>
</evidence>
<proteinExistence type="inferred from homology"/>
<dbReference type="OrthoDB" id="9773571at2"/>
<dbReference type="KEGG" id="tpla:ElP_35740"/>
<organism evidence="5 6">
    <name type="scientific">Tautonia plasticadhaerens</name>
    <dbReference type="NCBI Taxonomy" id="2527974"/>
    <lineage>
        <taxon>Bacteria</taxon>
        <taxon>Pseudomonadati</taxon>
        <taxon>Planctomycetota</taxon>
        <taxon>Planctomycetia</taxon>
        <taxon>Isosphaerales</taxon>
        <taxon>Isosphaeraceae</taxon>
        <taxon>Tautonia</taxon>
    </lineage>
</organism>
<dbReference type="EMBL" id="CP036426">
    <property type="protein sequence ID" value="QDV35670.1"/>
    <property type="molecule type" value="Genomic_DNA"/>
</dbReference>
<dbReference type="InterPro" id="IPR001091">
    <property type="entry name" value="RM_Methyltransferase"/>
</dbReference>
<dbReference type="AlphaFoldDB" id="A0A518H493"/>
<dbReference type="SUPFAM" id="SSF53335">
    <property type="entry name" value="S-adenosyl-L-methionine-dependent methyltransferases"/>
    <property type="match status" value="1"/>
</dbReference>
<dbReference type="Proteomes" id="UP000317835">
    <property type="component" value="Chromosome"/>
</dbReference>